<dbReference type="InterPro" id="IPR017459">
    <property type="entry name" value="Glycosyl_Trfase_fam3_N_dom"/>
</dbReference>
<comment type="catalytic activity">
    <reaction evidence="1">
        <text>2'-deoxyuridine + phosphate = 2-deoxy-alpha-D-ribose 1-phosphate + uracil</text>
        <dbReference type="Rhea" id="RHEA:22824"/>
        <dbReference type="ChEBI" id="CHEBI:16450"/>
        <dbReference type="ChEBI" id="CHEBI:17568"/>
        <dbReference type="ChEBI" id="CHEBI:43474"/>
        <dbReference type="ChEBI" id="CHEBI:57259"/>
        <dbReference type="EC" id="2.4.2.2"/>
    </reaction>
</comment>
<dbReference type="GO" id="GO:0005829">
    <property type="term" value="C:cytosol"/>
    <property type="evidence" value="ECO:0007669"/>
    <property type="project" value="TreeGrafter"/>
</dbReference>
<evidence type="ECO:0000259" key="11">
    <source>
        <dbReference type="SMART" id="SM00941"/>
    </source>
</evidence>
<dbReference type="Pfam" id="PF00591">
    <property type="entry name" value="Glycos_transf_3"/>
    <property type="match status" value="1"/>
</dbReference>
<sequence>MTIVEIIEKKRDSKELTQAEIKFWIEGVTDGSIKEYQTSALLMAIVLNGMSVDETAYLTDAMLHSGDVIDLSSIVGKKVDKHSTGGVGDKTTIILSPIVAAAGAKVAKMSGRGLGHTGGTLDKLESIPGYNIELTQDEFIKQVNDINVAVVGQTGNLVYADKVLYGLRDVTGTVNAVPLIASSIMSKKLAGGADCILLDVKYGEGAFMKTIDDARVLAQTMIDIGDKLGREVNAMLSNMNQPLGNSIGNALEVREAIETLNNKGPKDLEELCVVAAGYMLAQAGLVSDKDAGYDLALETLRSGAAYECFLKWIAAQGGDVTVFDDLDAFTHAAYVREVSLESEGIVQDLRAMELGIVSMHLGAGRQTKEDSIDYKAGIVLRKDVGDRVQTNDVVATLYSSNPITDEHVKACQECFILGDKEISKPSLIADVL</sequence>
<organism evidence="12 13">
    <name type="scientific">Erysipelothrix inopinata</name>
    <dbReference type="NCBI Taxonomy" id="225084"/>
    <lineage>
        <taxon>Bacteria</taxon>
        <taxon>Bacillati</taxon>
        <taxon>Bacillota</taxon>
        <taxon>Erysipelotrichia</taxon>
        <taxon>Erysipelotrichales</taxon>
        <taxon>Erysipelotrichaceae</taxon>
        <taxon>Erysipelothrix</taxon>
    </lineage>
</organism>
<dbReference type="FunFam" id="3.40.1030.10:FF:000003">
    <property type="entry name" value="Pyrimidine-nucleoside phosphorylase"/>
    <property type="match status" value="1"/>
</dbReference>
<keyword evidence="13" id="KW-1185">Reference proteome</keyword>
<dbReference type="GO" id="GO:0004645">
    <property type="term" value="F:1,4-alpha-oligoglucan phosphorylase activity"/>
    <property type="evidence" value="ECO:0007669"/>
    <property type="project" value="InterPro"/>
</dbReference>
<evidence type="ECO:0000256" key="6">
    <source>
        <dbReference type="ARBA" id="ARBA00014680"/>
    </source>
</evidence>
<dbReference type="InterPro" id="IPR036566">
    <property type="entry name" value="PYNP-like_C_sf"/>
</dbReference>
<evidence type="ECO:0000256" key="3">
    <source>
        <dbReference type="ARBA" id="ARBA00006915"/>
    </source>
</evidence>
<feature type="domain" description="Pyrimidine nucleoside phosphorylase C-terminal" evidence="11">
    <location>
        <begin position="345"/>
        <end position="418"/>
    </location>
</feature>
<name>A0A7G9RXY4_9FIRM</name>
<accession>A0A7G9RXY4</accession>
<evidence type="ECO:0000256" key="9">
    <source>
        <dbReference type="ARBA" id="ARBA00048453"/>
    </source>
</evidence>
<evidence type="ECO:0000313" key="13">
    <source>
        <dbReference type="Proteomes" id="UP000515928"/>
    </source>
</evidence>
<dbReference type="Gene3D" id="1.20.970.10">
    <property type="entry name" value="Transferase, Pyrimidine Nucleoside Phosphorylase, Chain C"/>
    <property type="match status" value="1"/>
</dbReference>
<comment type="catalytic activity">
    <reaction evidence="10">
        <text>thymidine + phosphate = 2-deoxy-alpha-D-ribose 1-phosphate + thymine</text>
        <dbReference type="Rhea" id="RHEA:16037"/>
        <dbReference type="ChEBI" id="CHEBI:17748"/>
        <dbReference type="ChEBI" id="CHEBI:17821"/>
        <dbReference type="ChEBI" id="CHEBI:43474"/>
        <dbReference type="ChEBI" id="CHEBI:57259"/>
        <dbReference type="EC" id="2.4.2.2"/>
    </reaction>
</comment>
<dbReference type="AlphaFoldDB" id="A0A7G9RXY4"/>
<dbReference type="SUPFAM" id="SSF52418">
    <property type="entry name" value="Nucleoside phosphorylase/phosphoribosyltransferase catalytic domain"/>
    <property type="match status" value="1"/>
</dbReference>
<evidence type="ECO:0000256" key="2">
    <source>
        <dbReference type="ARBA" id="ARBA00003877"/>
    </source>
</evidence>
<comment type="subunit">
    <text evidence="4">Homodimer.</text>
</comment>
<evidence type="ECO:0000256" key="10">
    <source>
        <dbReference type="ARBA" id="ARBA00048525"/>
    </source>
</evidence>
<evidence type="ECO:0000256" key="7">
    <source>
        <dbReference type="ARBA" id="ARBA00022676"/>
    </source>
</evidence>
<dbReference type="Gene3D" id="3.90.1170.30">
    <property type="entry name" value="Pyrimidine nucleoside phosphorylase-like, C-terminal domain"/>
    <property type="match status" value="1"/>
</dbReference>
<evidence type="ECO:0000256" key="5">
    <source>
        <dbReference type="ARBA" id="ARBA00011889"/>
    </source>
</evidence>
<dbReference type="RefSeq" id="WP_187533588.1">
    <property type="nucleotide sequence ID" value="NZ_CBCSHU010000004.1"/>
</dbReference>
<dbReference type="PANTHER" id="PTHR10515">
    <property type="entry name" value="THYMIDINE PHOSPHORYLASE"/>
    <property type="match status" value="1"/>
</dbReference>
<gene>
    <name evidence="12" type="ORF">H9L01_08795</name>
</gene>
<comment type="function">
    <text evidence="2">Catalyzes phosphorolysis of the pyrimidine nucleosides uridine, thymidine and 2'-deoxyuridine with the formation of the corresponding pyrimidine base and ribose-1-phosphate.</text>
</comment>
<dbReference type="Pfam" id="PF07831">
    <property type="entry name" value="PYNP_C"/>
    <property type="match status" value="1"/>
</dbReference>
<dbReference type="NCBIfam" id="NF004747">
    <property type="entry name" value="PRK06078.1"/>
    <property type="match status" value="1"/>
</dbReference>
<dbReference type="SUPFAM" id="SSF54680">
    <property type="entry name" value="Pyrimidine nucleoside phosphorylase C-terminal domain"/>
    <property type="match status" value="1"/>
</dbReference>
<dbReference type="PANTHER" id="PTHR10515:SF0">
    <property type="entry name" value="THYMIDINE PHOSPHORYLASE"/>
    <property type="match status" value="1"/>
</dbReference>
<dbReference type="GO" id="GO:0006213">
    <property type="term" value="P:pyrimidine nucleoside metabolic process"/>
    <property type="evidence" value="ECO:0007669"/>
    <property type="project" value="InterPro"/>
</dbReference>
<protein>
    <recommendedName>
        <fullName evidence="6">Pyrimidine-nucleoside phosphorylase</fullName>
        <ecNumber evidence="5">2.4.2.2</ecNumber>
    </recommendedName>
</protein>
<dbReference type="InterPro" id="IPR013102">
    <property type="entry name" value="PYNP_C"/>
</dbReference>
<evidence type="ECO:0000313" key="12">
    <source>
        <dbReference type="EMBL" id="QNN60459.1"/>
    </source>
</evidence>
<dbReference type="InterPro" id="IPR018090">
    <property type="entry name" value="Pyrmidine_PPas_bac/euk"/>
</dbReference>
<dbReference type="Proteomes" id="UP000515928">
    <property type="component" value="Chromosome"/>
</dbReference>
<keyword evidence="7 12" id="KW-0328">Glycosyltransferase</keyword>
<dbReference type="EMBL" id="CP060715">
    <property type="protein sequence ID" value="QNN60459.1"/>
    <property type="molecule type" value="Genomic_DNA"/>
</dbReference>
<evidence type="ECO:0000256" key="8">
    <source>
        <dbReference type="ARBA" id="ARBA00022679"/>
    </source>
</evidence>
<dbReference type="NCBIfam" id="NF004490">
    <property type="entry name" value="PRK05820.1"/>
    <property type="match status" value="1"/>
</dbReference>
<dbReference type="InterPro" id="IPR036320">
    <property type="entry name" value="Glycosyl_Trfase_fam3_N_dom_sf"/>
</dbReference>
<dbReference type="InterPro" id="IPR000053">
    <property type="entry name" value="Thymidine/pyrmidine_PPase"/>
</dbReference>
<dbReference type="EC" id="2.4.2.2" evidence="5"/>
<evidence type="ECO:0000256" key="1">
    <source>
        <dbReference type="ARBA" id="ARBA00001066"/>
    </source>
</evidence>
<keyword evidence="8 12" id="KW-0808">Transferase</keyword>
<dbReference type="Gene3D" id="3.40.1030.10">
    <property type="entry name" value="Nucleoside phosphorylase/phosphoribosyltransferase catalytic domain"/>
    <property type="match status" value="1"/>
</dbReference>
<reference evidence="12 13" key="1">
    <citation type="submission" date="2020-08" db="EMBL/GenBank/DDBJ databases">
        <title>Genome sequence of Erysipelothrix inopinata DSM 15511T.</title>
        <authorList>
            <person name="Hyun D.-W."/>
            <person name="Bae J.-W."/>
        </authorList>
    </citation>
    <scope>NUCLEOTIDE SEQUENCE [LARGE SCALE GENOMIC DNA]</scope>
    <source>
        <strain evidence="12 13">DSM 15511</strain>
    </source>
</reference>
<dbReference type="GO" id="GO:0006206">
    <property type="term" value="P:pyrimidine nucleobase metabolic process"/>
    <property type="evidence" value="ECO:0007669"/>
    <property type="project" value="InterPro"/>
</dbReference>
<comment type="similarity">
    <text evidence="3">Belongs to the thymidine/pyrimidine-nucleoside phosphorylase family.</text>
</comment>
<comment type="catalytic activity">
    <reaction evidence="9">
        <text>uridine + phosphate = alpha-D-ribose 1-phosphate + uracil</text>
        <dbReference type="Rhea" id="RHEA:24388"/>
        <dbReference type="ChEBI" id="CHEBI:16704"/>
        <dbReference type="ChEBI" id="CHEBI:17568"/>
        <dbReference type="ChEBI" id="CHEBI:43474"/>
        <dbReference type="ChEBI" id="CHEBI:57720"/>
        <dbReference type="EC" id="2.4.2.2"/>
    </reaction>
</comment>
<dbReference type="SUPFAM" id="SSF47648">
    <property type="entry name" value="Nucleoside phosphorylase/phosphoribosyltransferase N-terminal domain"/>
    <property type="match status" value="1"/>
</dbReference>
<proteinExistence type="inferred from homology"/>
<dbReference type="KEGG" id="eio:H9L01_08795"/>
<dbReference type="InterPro" id="IPR017872">
    <property type="entry name" value="Pyrmidine_PPase_CS"/>
</dbReference>
<dbReference type="Pfam" id="PF02885">
    <property type="entry name" value="Glycos_trans_3N"/>
    <property type="match status" value="1"/>
</dbReference>
<evidence type="ECO:0000256" key="4">
    <source>
        <dbReference type="ARBA" id="ARBA00011738"/>
    </source>
</evidence>
<dbReference type="NCBIfam" id="TIGR02644">
    <property type="entry name" value="Y_phosphoryl"/>
    <property type="match status" value="1"/>
</dbReference>
<dbReference type="GO" id="GO:0009032">
    <property type="term" value="F:thymidine phosphorylase activity"/>
    <property type="evidence" value="ECO:0007669"/>
    <property type="project" value="TreeGrafter"/>
</dbReference>
<dbReference type="InterPro" id="IPR035902">
    <property type="entry name" value="Nuc_phospho_transferase"/>
</dbReference>
<dbReference type="InterPro" id="IPR000312">
    <property type="entry name" value="Glycosyl_Trfase_fam3"/>
</dbReference>
<dbReference type="SMART" id="SM00941">
    <property type="entry name" value="PYNP_C"/>
    <property type="match status" value="1"/>
</dbReference>
<dbReference type="PROSITE" id="PS00647">
    <property type="entry name" value="THYMID_PHOSPHORYLASE"/>
    <property type="match status" value="1"/>
</dbReference>
<dbReference type="PIRSF" id="PIRSF000478">
    <property type="entry name" value="TP_PyNP"/>
    <property type="match status" value="1"/>
</dbReference>